<dbReference type="Proteomes" id="UP000230973">
    <property type="component" value="Unassembled WGS sequence"/>
</dbReference>
<dbReference type="EMBL" id="PFLC01000007">
    <property type="protein sequence ID" value="PIY63350.1"/>
    <property type="molecule type" value="Genomic_DNA"/>
</dbReference>
<comment type="caution">
    <text evidence="1">The sequence shown here is derived from an EMBL/GenBank/DDBJ whole genome shotgun (WGS) entry which is preliminary data.</text>
</comment>
<reference evidence="2" key="1">
    <citation type="submission" date="2017-09" db="EMBL/GenBank/DDBJ databases">
        <title>Depth-based differentiation of microbial function through sediment-hosted aquifers and enrichment of novel symbionts in the deep terrestrial subsurface.</title>
        <authorList>
            <person name="Probst A.J."/>
            <person name="Ladd B."/>
            <person name="Jarett J.K."/>
            <person name="Geller-Mcgrath D.E."/>
            <person name="Sieber C.M.K."/>
            <person name="Emerson J.B."/>
            <person name="Anantharaman K."/>
            <person name="Thomas B.C."/>
            <person name="Malmstrom R."/>
            <person name="Stieglmeier M."/>
            <person name="Klingl A."/>
            <person name="Woyke T."/>
            <person name="Ryan C.M."/>
            <person name="Banfield J.F."/>
        </authorList>
    </citation>
    <scope>NUCLEOTIDE SEQUENCE [LARGE SCALE GENOMIC DNA]</scope>
</reference>
<evidence type="ECO:0000313" key="1">
    <source>
        <dbReference type="EMBL" id="PIY63350.1"/>
    </source>
</evidence>
<name>A0A2M7QBV3_9BACT</name>
<gene>
    <name evidence="1" type="ORF">COY93_00330</name>
</gene>
<organism evidence="1 2">
    <name type="scientific">Candidatus Uhrbacteria bacterium CG_4_10_14_0_8_um_filter_58_22</name>
    <dbReference type="NCBI Taxonomy" id="1975029"/>
    <lineage>
        <taxon>Bacteria</taxon>
        <taxon>Candidatus Uhriibacteriota</taxon>
    </lineage>
</organism>
<proteinExistence type="predicted"/>
<protein>
    <recommendedName>
        <fullName evidence="3">NYN domain-containing protein</fullName>
    </recommendedName>
</protein>
<evidence type="ECO:0008006" key="3">
    <source>
        <dbReference type="Google" id="ProtNLM"/>
    </source>
</evidence>
<evidence type="ECO:0000313" key="2">
    <source>
        <dbReference type="Proteomes" id="UP000230973"/>
    </source>
</evidence>
<sequence>MADREIGHRRAEKVALVVDLENISFTCAGMGIAFSPATLMVMARELGEVIYATAFIDAQSLSTQDRIHLFKSGVTVVDCPRLSRGKDTVDPKIIEYCNGTLIVARSKTDAIRLPQLFSC</sequence>
<dbReference type="AlphaFoldDB" id="A0A2M7QBV3"/>
<accession>A0A2M7QBV3</accession>